<keyword evidence="2 6" id="KW-0694">RNA-binding</keyword>
<dbReference type="Proteomes" id="UP000029723">
    <property type="component" value="Unassembled WGS sequence"/>
</dbReference>
<comment type="function">
    <text evidence="6 8">This protein binds to the 23S rRNA, and is important in its secondary structure. It is located near the subunit interface in the base of the L7/L12 stalk, and near the tRNA binding site of the peptidyltransferase center.</text>
</comment>
<evidence type="ECO:0000256" key="2">
    <source>
        <dbReference type="ARBA" id="ARBA00022884"/>
    </source>
</evidence>
<comment type="function">
    <text evidence="5">Component of the mitochondrial ribosome (mitoribosome), a dedicated translation machinery responsible for the synthesis of mitochondrial genome-encoded proteins, including at least some of the essential transmembrane subunits of the mitochondrial respiratory chain. The mitoribosomes are attached to the mitochondrial inner membrane and translation products are cotranslationally integrated into the membrane.</text>
</comment>
<dbReference type="GO" id="GO:0019843">
    <property type="term" value="F:rRNA binding"/>
    <property type="evidence" value="ECO:0007669"/>
    <property type="project" value="UniProtKB-UniRule"/>
</dbReference>
<evidence type="ECO:0000256" key="8">
    <source>
        <dbReference type="RuleBase" id="RU003870"/>
    </source>
</evidence>
<dbReference type="Gene3D" id="3.90.930.12">
    <property type="entry name" value="Ribosomal protein L6, alpha-beta domain"/>
    <property type="match status" value="2"/>
</dbReference>
<keyword evidence="4 6" id="KW-0687">Ribonucleoprotein</keyword>
<dbReference type="GO" id="GO:0003735">
    <property type="term" value="F:structural constituent of ribosome"/>
    <property type="evidence" value="ECO:0007669"/>
    <property type="project" value="UniProtKB-UniRule"/>
</dbReference>
<dbReference type="OrthoDB" id="9805007at2"/>
<feature type="domain" description="Large ribosomal subunit protein uL6 alpha-beta" evidence="9">
    <location>
        <begin position="11"/>
        <end position="88"/>
    </location>
</feature>
<comment type="caution">
    <text evidence="10">The sequence shown here is derived from an EMBL/GenBank/DDBJ whole genome shotgun (WGS) entry which is preliminary data.</text>
</comment>
<dbReference type="GO" id="GO:0002181">
    <property type="term" value="P:cytoplasmic translation"/>
    <property type="evidence" value="ECO:0007669"/>
    <property type="project" value="TreeGrafter"/>
</dbReference>
<organism evidence="10 11">
    <name type="scientific">Hoylesella timonensis S9-PR14</name>
    <dbReference type="NCBI Taxonomy" id="1401062"/>
    <lineage>
        <taxon>Bacteria</taxon>
        <taxon>Pseudomonadati</taxon>
        <taxon>Bacteroidota</taxon>
        <taxon>Bacteroidia</taxon>
        <taxon>Bacteroidales</taxon>
        <taxon>Prevotellaceae</taxon>
        <taxon>Hoylesella</taxon>
    </lineage>
</organism>
<proteinExistence type="inferred from homology"/>
<dbReference type="PROSITE" id="PS00525">
    <property type="entry name" value="RIBOSOMAL_L6_1"/>
    <property type="match status" value="1"/>
</dbReference>
<evidence type="ECO:0000256" key="6">
    <source>
        <dbReference type="HAMAP-Rule" id="MF_01365"/>
    </source>
</evidence>
<reference evidence="10 11" key="1">
    <citation type="submission" date="2014-07" db="EMBL/GenBank/DDBJ databases">
        <authorList>
            <person name="McCorrison J."/>
            <person name="Sanka R."/>
            <person name="Torralba M."/>
            <person name="Gillis M."/>
            <person name="Haft D.H."/>
            <person name="Methe B."/>
            <person name="Sutton G."/>
            <person name="Nelson K.E."/>
        </authorList>
    </citation>
    <scope>NUCLEOTIDE SEQUENCE [LARGE SCALE GENOMIC DNA]</scope>
    <source>
        <strain evidence="10 11">S9-PR14</strain>
    </source>
</reference>
<dbReference type="EMBL" id="JRPQ01000020">
    <property type="protein sequence ID" value="KGI23024.1"/>
    <property type="molecule type" value="Genomic_DNA"/>
</dbReference>
<dbReference type="PANTHER" id="PTHR11655:SF14">
    <property type="entry name" value="LARGE RIBOSOMAL SUBUNIT PROTEIN UL6M"/>
    <property type="match status" value="1"/>
</dbReference>
<protein>
    <recommendedName>
        <fullName evidence="6">Large ribosomal subunit protein uL6</fullName>
    </recommendedName>
</protein>
<evidence type="ECO:0000313" key="11">
    <source>
        <dbReference type="Proteomes" id="UP000029723"/>
    </source>
</evidence>
<dbReference type="InterPro" id="IPR020040">
    <property type="entry name" value="Ribosomal_uL6_a/b-dom"/>
</dbReference>
<keyword evidence="3 6" id="KW-0689">Ribosomal protein</keyword>
<dbReference type="Pfam" id="PF00347">
    <property type="entry name" value="Ribosomal_L6"/>
    <property type="match status" value="2"/>
</dbReference>
<dbReference type="NCBIfam" id="TIGR03654">
    <property type="entry name" value="L6_bact"/>
    <property type="match status" value="1"/>
</dbReference>
<evidence type="ECO:0000256" key="1">
    <source>
        <dbReference type="ARBA" id="ARBA00022730"/>
    </source>
</evidence>
<name>A0A098YUG9_9BACT</name>
<evidence type="ECO:0000256" key="4">
    <source>
        <dbReference type="ARBA" id="ARBA00023274"/>
    </source>
</evidence>
<evidence type="ECO:0000313" key="10">
    <source>
        <dbReference type="EMBL" id="KGI23024.1"/>
    </source>
</evidence>
<comment type="similarity">
    <text evidence="6 7">Belongs to the universal ribosomal protein uL6 family.</text>
</comment>
<accession>A0A098YUG9</accession>
<dbReference type="FunFam" id="3.90.930.12:FF:000002">
    <property type="entry name" value="50S ribosomal protein L6"/>
    <property type="match status" value="1"/>
</dbReference>
<evidence type="ECO:0000256" key="3">
    <source>
        <dbReference type="ARBA" id="ARBA00022980"/>
    </source>
</evidence>
<dbReference type="FunFam" id="3.90.930.12:FF:000006">
    <property type="entry name" value="50S ribosomal protein L6"/>
    <property type="match status" value="1"/>
</dbReference>
<dbReference type="InterPro" id="IPR019906">
    <property type="entry name" value="Ribosomal_uL6_bac-type"/>
</dbReference>
<dbReference type="PIRSF" id="PIRSF002162">
    <property type="entry name" value="Ribosomal_L6"/>
    <property type="match status" value="1"/>
</dbReference>
<comment type="subunit">
    <text evidence="6">Part of the 50S ribosomal subunit.</text>
</comment>
<dbReference type="InterPro" id="IPR002358">
    <property type="entry name" value="Ribosomal_uL6_CS"/>
</dbReference>
<evidence type="ECO:0000256" key="5">
    <source>
        <dbReference type="ARBA" id="ARBA00037226"/>
    </source>
</evidence>
<feature type="domain" description="Large ribosomal subunit protein uL6 alpha-beta" evidence="9">
    <location>
        <begin position="96"/>
        <end position="173"/>
    </location>
</feature>
<sequence length="190" mass="21198">MSRIGKLPISIPSGVTVNFEEKTNIIKVKGPKGELTQKIDPSIKVLQDNDTLSFEVDEKSPVDYKQKQAYHGLYRSLVNNMVVGVSEGYTKTLELIGVGFRVSNQGNLVEFSLGYTHPIFIQLPKEVKVETKSERNQNPLITLESCDKQLLGLICAKIRSFRMPEPYKGKGILFQGEVIRRKSGKTAAAK</sequence>
<evidence type="ECO:0000256" key="7">
    <source>
        <dbReference type="RuleBase" id="RU003869"/>
    </source>
</evidence>
<keyword evidence="1 6" id="KW-0699">rRNA-binding</keyword>
<dbReference type="GO" id="GO:0022625">
    <property type="term" value="C:cytosolic large ribosomal subunit"/>
    <property type="evidence" value="ECO:0007669"/>
    <property type="project" value="UniProtKB-UniRule"/>
</dbReference>
<dbReference type="PANTHER" id="PTHR11655">
    <property type="entry name" value="60S/50S RIBOSOMAL PROTEIN L6/L9"/>
    <property type="match status" value="1"/>
</dbReference>
<dbReference type="SUPFAM" id="SSF56053">
    <property type="entry name" value="Ribosomal protein L6"/>
    <property type="match status" value="2"/>
</dbReference>
<evidence type="ECO:0000259" key="9">
    <source>
        <dbReference type="Pfam" id="PF00347"/>
    </source>
</evidence>
<dbReference type="HAMAP" id="MF_01365_B">
    <property type="entry name" value="Ribosomal_uL6_B"/>
    <property type="match status" value="1"/>
</dbReference>
<dbReference type="RefSeq" id="WP_036925951.1">
    <property type="nucleotide sequence ID" value="NZ_JRPQ01000020.1"/>
</dbReference>
<dbReference type="AlphaFoldDB" id="A0A098YUG9"/>
<dbReference type="InterPro" id="IPR036789">
    <property type="entry name" value="Ribosomal_uL6-like_a/b-dom_sf"/>
</dbReference>
<gene>
    <name evidence="6" type="primary">rplF</name>
    <name evidence="10" type="ORF">HMPREF9304_01130</name>
</gene>
<dbReference type="InterPro" id="IPR000702">
    <property type="entry name" value="Ribosomal_uL6-like"/>
</dbReference>
<dbReference type="PRINTS" id="PR00059">
    <property type="entry name" value="RIBOSOMALL6"/>
</dbReference>